<evidence type="ECO:0000313" key="1">
    <source>
        <dbReference type="EMBL" id="RMU41903.1"/>
    </source>
</evidence>
<name>A0A3M5U8L1_PSESX</name>
<proteinExistence type="predicted"/>
<sequence length="103" mass="11346">MQTHYSLCIKTKTNGALGKARAVVEFQTGSGFTLVRCTNAFTQVVVEIQSTRTDGRFAVFKETSCTGLLSQCRDGYGQGQGGLLHYYAPRESNFLCPWCRALP</sequence>
<dbReference type="Proteomes" id="UP000280395">
    <property type="component" value="Unassembled WGS sequence"/>
</dbReference>
<gene>
    <name evidence="1" type="ORF">ALP29_201209</name>
</gene>
<dbReference type="EMBL" id="RBUA01001507">
    <property type="protein sequence ID" value="RMU41903.1"/>
    <property type="molecule type" value="Genomic_DNA"/>
</dbReference>
<accession>A0A3M5U8L1</accession>
<evidence type="ECO:0000313" key="2">
    <source>
        <dbReference type="Proteomes" id="UP000280395"/>
    </source>
</evidence>
<organism evidence="1 2">
    <name type="scientific">Pseudomonas syringae pv. avii</name>
    <dbReference type="NCBI Taxonomy" id="663959"/>
    <lineage>
        <taxon>Bacteria</taxon>
        <taxon>Pseudomonadati</taxon>
        <taxon>Pseudomonadota</taxon>
        <taxon>Gammaproteobacteria</taxon>
        <taxon>Pseudomonadales</taxon>
        <taxon>Pseudomonadaceae</taxon>
        <taxon>Pseudomonas</taxon>
        <taxon>Pseudomonas syringae</taxon>
    </lineage>
</organism>
<comment type="caution">
    <text evidence="1">The sequence shown here is derived from an EMBL/GenBank/DDBJ whole genome shotgun (WGS) entry which is preliminary data.</text>
</comment>
<reference evidence="1 2" key="1">
    <citation type="submission" date="2018-08" db="EMBL/GenBank/DDBJ databases">
        <title>Recombination of ecologically and evolutionarily significant loci maintains genetic cohesion in the Pseudomonas syringae species complex.</title>
        <authorList>
            <person name="Dillon M."/>
            <person name="Thakur S."/>
            <person name="Almeida R.N.D."/>
            <person name="Weir B.S."/>
            <person name="Guttman D.S."/>
        </authorList>
    </citation>
    <scope>NUCLEOTIDE SEQUENCE [LARGE SCALE GENOMIC DNA]</scope>
    <source>
        <strain evidence="1 2">ICMP 14479</strain>
    </source>
</reference>
<protein>
    <submittedName>
        <fullName evidence="1">Uncharacterized protein</fullName>
    </submittedName>
</protein>
<dbReference type="AlphaFoldDB" id="A0A3M5U8L1"/>